<dbReference type="Proteomes" id="UP000645676">
    <property type="component" value="Unassembled WGS sequence"/>
</dbReference>
<dbReference type="SMART" id="SM00382">
    <property type="entry name" value="AAA"/>
    <property type="match status" value="1"/>
</dbReference>
<organism evidence="3 4">
    <name type="scientific">Methanocaldococcus jannaschii</name>
    <dbReference type="NCBI Taxonomy" id="2190"/>
    <lineage>
        <taxon>Archaea</taxon>
        <taxon>Methanobacteriati</taxon>
        <taxon>Methanobacteriota</taxon>
        <taxon>Methanomada group</taxon>
        <taxon>Methanococci</taxon>
        <taxon>Methanococcales</taxon>
        <taxon>Methanocaldococcaceae</taxon>
        <taxon>Methanocaldococcus</taxon>
    </lineage>
</organism>
<evidence type="ECO:0000313" key="3">
    <source>
        <dbReference type="EMBL" id="HII59396.1"/>
    </source>
</evidence>
<dbReference type="AlphaFoldDB" id="A0A832T129"/>
<dbReference type="InterPro" id="IPR036388">
    <property type="entry name" value="WH-like_DNA-bd_sf"/>
</dbReference>
<dbReference type="CDD" id="cd00009">
    <property type="entry name" value="AAA"/>
    <property type="match status" value="1"/>
</dbReference>
<proteinExistence type="inferred from homology"/>
<dbReference type="RefSeq" id="WP_064496893.1">
    <property type="nucleotide sequence ID" value="NC_000909.1"/>
</dbReference>
<dbReference type="Gene3D" id="3.40.50.300">
    <property type="entry name" value="P-loop containing nucleotide triphosphate hydrolases"/>
    <property type="match status" value="1"/>
</dbReference>
<sequence>MEFFDREKEINYLVKVLSFEPNLIYFIYGPINSGKTTLIKHIIENKLDRDKYVVFYINLREHFISKYEDFIEVLFNTYEETFIEKLKKYLLSFINDLPKNIDVKSTILTGIPVPKNTLNEFLSTKNSENVFEYLTKIFEDIKKKGKQPILIIDELQKIGDLKINGFLIYELFNFFIDLTKEKHLCHVLCLSSDSLFIERVYNEGTLKDRCKYYLVDDFDYKTTKAFLKKHNFNDEEIDIVWHYFGGKPIKLVEAIQEKLLGEDVKEFCKKSLRVRKRQLKDLLYSLEDDNKELFERVIKLFENFKNRDEIFYEKISEEIVWTVKKNILFVNIEEGILKPQSKLDLLAIREILDEIKT</sequence>
<dbReference type="PANTHER" id="PTHR34301:SF8">
    <property type="entry name" value="ATPASE DOMAIN-CONTAINING PROTEIN"/>
    <property type="match status" value="1"/>
</dbReference>
<name>A0A832T129_9EURY</name>
<dbReference type="SUPFAM" id="SSF52540">
    <property type="entry name" value="P-loop containing nucleoside triphosphate hydrolases"/>
    <property type="match status" value="1"/>
</dbReference>
<dbReference type="Pfam" id="PF01637">
    <property type="entry name" value="ATPase_2"/>
    <property type="match status" value="1"/>
</dbReference>
<dbReference type="Gene3D" id="1.10.10.10">
    <property type="entry name" value="Winged helix-like DNA-binding domain superfamily/Winged helix DNA-binding domain"/>
    <property type="match status" value="1"/>
</dbReference>
<protein>
    <submittedName>
        <fullName evidence="3">AAA family ATPase</fullName>
    </submittedName>
</protein>
<dbReference type="InterPro" id="IPR049081">
    <property type="entry name" value="MJ1010-like_2nd"/>
</dbReference>
<evidence type="ECO:0000313" key="4">
    <source>
        <dbReference type="Proteomes" id="UP000645676"/>
    </source>
</evidence>
<comment type="similarity">
    <text evidence="1">Belongs to the archaeal ATPase family.</text>
</comment>
<feature type="domain" description="AAA+ ATPase" evidence="2">
    <location>
        <begin position="21"/>
        <end position="217"/>
    </location>
</feature>
<dbReference type="InterPro" id="IPR027417">
    <property type="entry name" value="P-loop_NTPase"/>
</dbReference>
<dbReference type="PANTHER" id="PTHR34301">
    <property type="entry name" value="DNA-BINDING PROTEIN-RELATED"/>
    <property type="match status" value="1"/>
</dbReference>
<accession>A0A832T129</accession>
<dbReference type="Pfam" id="PF21690">
    <property type="entry name" value="MJ1010-like_2nd"/>
    <property type="match status" value="1"/>
</dbReference>
<gene>
    <name evidence="3" type="ORF">HA335_02260</name>
</gene>
<dbReference type="InterPro" id="IPR003593">
    <property type="entry name" value="AAA+_ATPase"/>
</dbReference>
<comment type="caution">
    <text evidence="3">The sequence shown here is derived from an EMBL/GenBank/DDBJ whole genome shotgun (WGS) entry which is preliminary data.</text>
</comment>
<evidence type="ECO:0000259" key="2">
    <source>
        <dbReference type="SMART" id="SM00382"/>
    </source>
</evidence>
<reference evidence="3" key="1">
    <citation type="journal article" date="2020" name="bioRxiv">
        <title>A rank-normalized archaeal taxonomy based on genome phylogeny resolves widespread incomplete and uneven classifications.</title>
        <authorList>
            <person name="Rinke C."/>
            <person name="Chuvochina M."/>
            <person name="Mussig A.J."/>
            <person name="Chaumeil P.-A."/>
            <person name="Waite D.W."/>
            <person name="Whitman W.B."/>
            <person name="Parks D.H."/>
            <person name="Hugenholtz P."/>
        </authorList>
    </citation>
    <scope>NUCLEOTIDE SEQUENCE</scope>
    <source>
        <strain evidence="3">UBA8849</strain>
    </source>
</reference>
<dbReference type="InterPro" id="IPR011579">
    <property type="entry name" value="ATPase_dom"/>
</dbReference>
<dbReference type="GO" id="GO:0005524">
    <property type="term" value="F:ATP binding"/>
    <property type="evidence" value="ECO:0007669"/>
    <property type="project" value="InterPro"/>
</dbReference>
<dbReference type="EMBL" id="DUJR01000009">
    <property type="protein sequence ID" value="HII59396.1"/>
    <property type="molecule type" value="Genomic_DNA"/>
</dbReference>
<evidence type="ECO:0000256" key="1">
    <source>
        <dbReference type="ARBA" id="ARBA00006755"/>
    </source>
</evidence>